<feature type="compositionally biased region" description="Basic and acidic residues" evidence="1">
    <location>
        <begin position="10"/>
        <end position="52"/>
    </location>
</feature>
<dbReference type="Proteomes" id="UP000689195">
    <property type="component" value="Unassembled WGS sequence"/>
</dbReference>
<name>A0A8S1TV64_9CILI</name>
<feature type="region of interest" description="Disordered" evidence="1">
    <location>
        <begin position="1"/>
        <end position="52"/>
    </location>
</feature>
<sequence>MSTISNAKIKGIEKDITESKPKQEKQIKEKNDTSDKKNKTKDTKDKSKAKQQ</sequence>
<gene>
    <name evidence="2" type="ORF">PPENT_87.1.T0280094</name>
</gene>
<evidence type="ECO:0000313" key="2">
    <source>
        <dbReference type="EMBL" id="CAD8156028.1"/>
    </source>
</evidence>
<accession>A0A8S1TV64</accession>
<dbReference type="OrthoDB" id="303132at2759"/>
<dbReference type="EMBL" id="CAJJDO010000028">
    <property type="protein sequence ID" value="CAD8156028.1"/>
    <property type="molecule type" value="Genomic_DNA"/>
</dbReference>
<proteinExistence type="predicted"/>
<evidence type="ECO:0000256" key="1">
    <source>
        <dbReference type="SAM" id="MobiDB-lite"/>
    </source>
</evidence>
<evidence type="ECO:0000313" key="3">
    <source>
        <dbReference type="Proteomes" id="UP000689195"/>
    </source>
</evidence>
<organism evidence="2 3">
    <name type="scientific">Paramecium pentaurelia</name>
    <dbReference type="NCBI Taxonomy" id="43138"/>
    <lineage>
        <taxon>Eukaryota</taxon>
        <taxon>Sar</taxon>
        <taxon>Alveolata</taxon>
        <taxon>Ciliophora</taxon>
        <taxon>Intramacronucleata</taxon>
        <taxon>Oligohymenophorea</taxon>
        <taxon>Peniculida</taxon>
        <taxon>Parameciidae</taxon>
        <taxon>Paramecium</taxon>
    </lineage>
</organism>
<dbReference type="AlphaFoldDB" id="A0A8S1TV64"/>
<keyword evidence="3" id="KW-1185">Reference proteome</keyword>
<reference evidence="2" key="1">
    <citation type="submission" date="2021-01" db="EMBL/GenBank/DDBJ databases">
        <authorList>
            <consortium name="Genoscope - CEA"/>
            <person name="William W."/>
        </authorList>
    </citation>
    <scope>NUCLEOTIDE SEQUENCE</scope>
</reference>
<protein>
    <submittedName>
        <fullName evidence="2">Uncharacterized protein</fullName>
    </submittedName>
</protein>
<comment type="caution">
    <text evidence="2">The sequence shown here is derived from an EMBL/GenBank/DDBJ whole genome shotgun (WGS) entry which is preliminary data.</text>
</comment>